<organism evidence="2 3">
    <name type="scientific">Dictyostelium purpureum</name>
    <name type="common">Slime mold</name>
    <dbReference type="NCBI Taxonomy" id="5786"/>
    <lineage>
        <taxon>Eukaryota</taxon>
        <taxon>Amoebozoa</taxon>
        <taxon>Evosea</taxon>
        <taxon>Eumycetozoa</taxon>
        <taxon>Dictyostelia</taxon>
        <taxon>Dictyosteliales</taxon>
        <taxon>Dictyosteliaceae</taxon>
        <taxon>Dictyostelium</taxon>
    </lineage>
</organism>
<gene>
    <name evidence="2" type="ORF">DICPUDRAFT_99519</name>
</gene>
<keyword evidence="1" id="KW-0472">Membrane</keyword>
<proteinExistence type="predicted"/>
<sequence length="239" mass="27355">MIIKFNRNILIRLFIIIFIVYFVNDSNIIKANGDTTPNQQQQQQQQQSKTNNYKPILKFSKNIEVPGDSKKSQLTCIGGTAMGSSEEVLYLTCKSSKLDIYSRDVIWKCHPNAISKNVQLSKLRIECPKPKNYESINFDSLMANLGNEHPCNVEYHLDWVQYSFGKVIGWSVLGLIFFYIILNRNNSLYNAQINNPMSLPREQINPKVFRALGIIVCVVVFLSTLAFLILCLYMFSAPI</sequence>
<dbReference type="AlphaFoldDB" id="F0ZZZ3"/>
<keyword evidence="3" id="KW-1185">Reference proteome</keyword>
<dbReference type="KEGG" id="dpp:DICPUDRAFT_99519"/>
<dbReference type="OMA" id="QINNPMS"/>
<feature type="transmembrane region" description="Helical" evidence="1">
    <location>
        <begin position="9"/>
        <end position="29"/>
    </location>
</feature>
<feature type="transmembrane region" description="Helical" evidence="1">
    <location>
        <begin position="211"/>
        <end position="235"/>
    </location>
</feature>
<dbReference type="OrthoDB" id="17636at2759"/>
<accession>F0ZZZ3</accession>
<evidence type="ECO:0000313" key="2">
    <source>
        <dbReference type="EMBL" id="EGC30481.1"/>
    </source>
</evidence>
<name>F0ZZZ3_DICPU</name>
<evidence type="ECO:0000313" key="3">
    <source>
        <dbReference type="Proteomes" id="UP000001064"/>
    </source>
</evidence>
<dbReference type="InParanoid" id="F0ZZZ3"/>
<feature type="transmembrane region" description="Helical" evidence="1">
    <location>
        <begin position="162"/>
        <end position="182"/>
    </location>
</feature>
<dbReference type="EMBL" id="GL871325">
    <property type="protein sequence ID" value="EGC30481.1"/>
    <property type="molecule type" value="Genomic_DNA"/>
</dbReference>
<dbReference type="GeneID" id="10510379"/>
<protein>
    <submittedName>
        <fullName evidence="2">Expressed protein</fullName>
    </submittedName>
</protein>
<keyword evidence="1" id="KW-1133">Transmembrane helix</keyword>
<reference evidence="3" key="1">
    <citation type="journal article" date="2011" name="Genome Biol.">
        <title>Comparative genomics of the social amoebae Dictyostelium discoideum and Dictyostelium purpureum.</title>
        <authorList>
            <consortium name="US DOE Joint Genome Institute (JGI-PGF)"/>
            <person name="Sucgang R."/>
            <person name="Kuo A."/>
            <person name="Tian X."/>
            <person name="Salerno W."/>
            <person name="Parikh A."/>
            <person name="Feasley C.L."/>
            <person name="Dalin E."/>
            <person name="Tu H."/>
            <person name="Huang E."/>
            <person name="Barry K."/>
            <person name="Lindquist E."/>
            <person name="Shapiro H."/>
            <person name="Bruce D."/>
            <person name="Schmutz J."/>
            <person name="Salamov A."/>
            <person name="Fey P."/>
            <person name="Gaudet P."/>
            <person name="Anjard C."/>
            <person name="Babu M.M."/>
            <person name="Basu S."/>
            <person name="Bushmanova Y."/>
            <person name="van der Wel H."/>
            <person name="Katoh-Kurasawa M."/>
            <person name="Dinh C."/>
            <person name="Coutinho P.M."/>
            <person name="Saito T."/>
            <person name="Elias M."/>
            <person name="Schaap P."/>
            <person name="Kay R.R."/>
            <person name="Henrissat B."/>
            <person name="Eichinger L."/>
            <person name="Rivero F."/>
            <person name="Putnam N.H."/>
            <person name="West C.M."/>
            <person name="Loomis W.F."/>
            <person name="Chisholm R.L."/>
            <person name="Shaulsky G."/>
            <person name="Strassmann J.E."/>
            <person name="Queller D.C."/>
            <person name="Kuspa A."/>
            <person name="Grigoriev I.V."/>
        </authorList>
    </citation>
    <scope>NUCLEOTIDE SEQUENCE [LARGE SCALE GENOMIC DNA]</scope>
    <source>
        <strain evidence="3">QSDP1</strain>
    </source>
</reference>
<evidence type="ECO:0000256" key="1">
    <source>
        <dbReference type="SAM" id="Phobius"/>
    </source>
</evidence>
<keyword evidence="1" id="KW-0812">Transmembrane</keyword>
<dbReference type="Proteomes" id="UP000001064">
    <property type="component" value="Unassembled WGS sequence"/>
</dbReference>
<dbReference type="VEuPathDB" id="AmoebaDB:DICPUDRAFT_99519"/>
<dbReference type="RefSeq" id="XP_003292983.1">
    <property type="nucleotide sequence ID" value="XM_003292935.1"/>
</dbReference>